<name>A0A5C4SMK9_9FLAO</name>
<gene>
    <name evidence="1" type="ORF">FGF67_07475</name>
</gene>
<keyword evidence="2" id="KW-1185">Reference proteome</keyword>
<comment type="caution">
    <text evidence="1">The sequence shown here is derived from an EMBL/GenBank/DDBJ whole genome shotgun (WGS) entry which is preliminary data.</text>
</comment>
<dbReference type="Proteomes" id="UP000308713">
    <property type="component" value="Unassembled WGS sequence"/>
</dbReference>
<protein>
    <submittedName>
        <fullName evidence="1">Uncharacterized protein</fullName>
    </submittedName>
</protein>
<dbReference type="EMBL" id="VDCS01000006">
    <property type="protein sequence ID" value="TNJ44988.1"/>
    <property type="molecule type" value="Genomic_DNA"/>
</dbReference>
<reference evidence="1 2" key="1">
    <citation type="submission" date="2019-05" db="EMBL/GenBank/DDBJ databases">
        <title>Tamlana fucoidanivorans sp. nov., isolated from the surface of algae collected from Fujian province in China.</title>
        <authorList>
            <person name="Li J."/>
        </authorList>
    </citation>
    <scope>NUCLEOTIDE SEQUENCE [LARGE SCALE GENOMIC DNA]</scope>
    <source>
        <strain evidence="1 2">CW2-9</strain>
    </source>
</reference>
<dbReference type="OrthoDB" id="1114031at2"/>
<accession>A0A5C4SMK9</accession>
<sequence length="273" mass="30503">MRKISALIFIFLITSCQRNDLPDENSDSSKDRAILFYTEKLNEYVLVNGIFQDVVNNVGDAILKAESELKGEQIGSENGPELIIEPFDLETFPKTITVDFGRGTLCEDGIVRRGIITIISSGWFGQLGSFHTTTFNNFYHDIFKVQGTQVVENWGENEDGDVVFGVTVENGNVTSNNGINITFDEESNRTWIAGSETASNIWDDEYLLEGIQWGITSDGTRYLVAFEPPLHYVLKPRTTKSGVVDLAIDEITGFKINYTNQTITVLGETTSWN</sequence>
<organism evidence="1 2">
    <name type="scientific">Allotamlana fucoidanivorans</name>
    <dbReference type="NCBI Taxonomy" id="2583814"/>
    <lineage>
        <taxon>Bacteria</taxon>
        <taxon>Pseudomonadati</taxon>
        <taxon>Bacteroidota</taxon>
        <taxon>Flavobacteriia</taxon>
        <taxon>Flavobacteriales</taxon>
        <taxon>Flavobacteriaceae</taxon>
        <taxon>Allotamlana</taxon>
    </lineage>
</organism>
<dbReference type="AlphaFoldDB" id="A0A5C4SMK9"/>
<dbReference type="PROSITE" id="PS51257">
    <property type="entry name" value="PROKAR_LIPOPROTEIN"/>
    <property type="match status" value="1"/>
</dbReference>
<proteinExistence type="predicted"/>
<evidence type="ECO:0000313" key="1">
    <source>
        <dbReference type="EMBL" id="TNJ44988.1"/>
    </source>
</evidence>
<evidence type="ECO:0000313" key="2">
    <source>
        <dbReference type="Proteomes" id="UP000308713"/>
    </source>
</evidence>
<dbReference type="RefSeq" id="WP_139696313.1">
    <property type="nucleotide sequence ID" value="NZ_CP074074.1"/>
</dbReference>